<dbReference type="AlphaFoldDB" id="A0AAQ3L3X7"/>
<feature type="chain" id="PRO_5043013695" evidence="1">
    <location>
        <begin position="26"/>
        <end position="92"/>
    </location>
</feature>
<keyword evidence="1" id="KW-0732">Signal</keyword>
<evidence type="ECO:0000256" key="1">
    <source>
        <dbReference type="SAM" id="SignalP"/>
    </source>
</evidence>
<dbReference type="EMBL" id="CP136898">
    <property type="protein sequence ID" value="WOL19670.1"/>
    <property type="molecule type" value="Genomic_DNA"/>
</dbReference>
<name>A0AAQ3L3X7_9LILI</name>
<protein>
    <submittedName>
        <fullName evidence="2">Uncharacterized protein</fullName>
    </submittedName>
</protein>
<gene>
    <name evidence="2" type="ORF">Cni_G28472</name>
</gene>
<dbReference type="Proteomes" id="UP001327560">
    <property type="component" value="Chromosome 9"/>
</dbReference>
<evidence type="ECO:0000313" key="3">
    <source>
        <dbReference type="Proteomes" id="UP001327560"/>
    </source>
</evidence>
<proteinExistence type="predicted"/>
<accession>A0AAQ3L3X7</accession>
<keyword evidence="3" id="KW-1185">Reference proteome</keyword>
<organism evidence="2 3">
    <name type="scientific">Canna indica</name>
    <name type="common">Indian-shot</name>
    <dbReference type="NCBI Taxonomy" id="4628"/>
    <lineage>
        <taxon>Eukaryota</taxon>
        <taxon>Viridiplantae</taxon>
        <taxon>Streptophyta</taxon>
        <taxon>Embryophyta</taxon>
        <taxon>Tracheophyta</taxon>
        <taxon>Spermatophyta</taxon>
        <taxon>Magnoliopsida</taxon>
        <taxon>Liliopsida</taxon>
        <taxon>Zingiberales</taxon>
        <taxon>Cannaceae</taxon>
        <taxon>Canna</taxon>
    </lineage>
</organism>
<feature type="signal peptide" evidence="1">
    <location>
        <begin position="1"/>
        <end position="25"/>
    </location>
</feature>
<sequence length="92" mass="9453">MALPSSHHNPALTTVLFSGAGLAVASVKLAGDSSISDVLTQSRLLESAAASTSGRLASSSSQAGVPLPHDLASLIYQQNLEIDAYAFEVKEI</sequence>
<reference evidence="2 3" key="1">
    <citation type="submission" date="2023-10" db="EMBL/GenBank/DDBJ databases">
        <title>Chromosome-scale genome assembly provides insights into flower coloration mechanisms of Canna indica.</title>
        <authorList>
            <person name="Li C."/>
        </authorList>
    </citation>
    <scope>NUCLEOTIDE SEQUENCE [LARGE SCALE GENOMIC DNA]</scope>
    <source>
        <tissue evidence="2">Flower</tissue>
    </source>
</reference>
<evidence type="ECO:0000313" key="2">
    <source>
        <dbReference type="EMBL" id="WOL19670.1"/>
    </source>
</evidence>